<organism evidence="1 2">
    <name type="scientific">Dreissena polymorpha</name>
    <name type="common">Zebra mussel</name>
    <name type="synonym">Mytilus polymorpha</name>
    <dbReference type="NCBI Taxonomy" id="45954"/>
    <lineage>
        <taxon>Eukaryota</taxon>
        <taxon>Metazoa</taxon>
        <taxon>Spiralia</taxon>
        <taxon>Lophotrochozoa</taxon>
        <taxon>Mollusca</taxon>
        <taxon>Bivalvia</taxon>
        <taxon>Autobranchia</taxon>
        <taxon>Heteroconchia</taxon>
        <taxon>Euheterodonta</taxon>
        <taxon>Imparidentia</taxon>
        <taxon>Neoheterodontei</taxon>
        <taxon>Myida</taxon>
        <taxon>Dreissenoidea</taxon>
        <taxon>Dreissenidae</taxon>
        <taxon>Dreissena</taxon>
    </lineage>
</organism>
<protein>
    <submittedName>
        <fullName evidence="1">Uncharacterized protein</fullName>
    </submittedName>
</protein>
<dbReference type="Proteomes" id="UP000828390">
    <property type="component" value="Unassembled WGS sequence"/>
</dbReference>
<evidence type="ECO:0000313" key="2">
    <source>
        <dbReference type="Proteomes" id="UP000828390"/>
    </source>
</evidence>
<dbReference type="AlphaFoldDB" id="A0A9D4DJV0"/>
<gene>
    <name evidence="1" type="ORF">DPMN_184848</name>
</gene>
<accession>A0A9D4DJV0</accession>
<dbReference type="EMBL" id="JAIWYP010000010">
    <property type="protein sequence ID" value="KAH3750328.1"/>
    <property type="molecule type" value="Genomic_DNA"/>
</dbReference>
<reference evidence="1" key="2">
    <citation type="submission" date="2020-11" db="EMBL/GenBank/DDBJ databases">
        <authorList>
            <person name="McCartney M.A."/>
            <person name="Auch B."/>
            <person name="Kono T."/>
            <person name="Mallez S."/>
            <person name="Becker A."/>
            <person name="Gohl D.M."/>
            <person name="Silverstein K.A.T."/>
            <person name="Koren S."/>
            <person name="Bechman K.B."/>
            <person name="Herman A."/>
            <person name="Abrahante J.E."/>
            <person name="Garbe J."/>
        </authorList>
    </citation>
    <scope>NUCLEOTIDE SEQUENCE</scope>
    <source>
        <strain evidence="1">Duluth1</strain>
        <tissue evidence="1">Whole animal</tissue>
    </source>
</reference>
<comment type="caution">
    <text evidence="1">The sequence shown here is derived from an EMBL/GenBank/DDBJ whole genome shotgun (WGS) entry which is preliminary data.</text>
</comment>
<reference evidence="1" key="1">
    <citation type="journal article" date="2019" name="bioRxiv">
        <title>The Genome of the Zebra Mussel, Dreissena polymorpha: A Resource for Invasive Species Research.</title>
        <authorList>
            <person name="McCartney M.A."/>
            <person name="Auch B."/>
            <person name="Kono T."/>
            <person name="Mallez S."/>
            <person name="Zhang Y."/>
            <person name="Obille A."/>
            <person name="Becker A."/>
            <person name="Abrahante J.E."/>
            <person name="Garbe J."/>
            <person name="Badalamenti J.P."/>
            <person name="Herman A."/>
            <person name="Mangelson H."/>
            <person name="Liachko I."/>
            <person name="Sullivan S."/>
            <person name="Sone E.D."/>
            <person name="Koren S."/>
            <person name="Silverstein K.A.T."/>
            <person name="Beckman K.B."/>
            <person name="Gohl D.M."/>
        </authorList>
    </citation>
    <scope>NUCLEOTIDE SEQUENCE</scope>
    <source>
        <strain evidence="1">Duluth1</strain>
        <tissue evidence="1">Whole animal</tissue>
    </source>
</reference>
<proteinExistence type="predicted"/>
<name>A0A9D4DJV0_DREPO</name>
<sequence length="57" mass="7161">MADVLYFRHRQQRRFRRIDLQTNGLDDDELRRRYRFSAQSLDRLVDLLDPILRRQTR</sequence>
<evidence type="ECO:0000313" key="1">
    <source>
        <dbReference type="EMBL" id="KAH3750328.1"/>
    </source>
</evidence>
<keyword evidence="2" id="KW-1185">Reference proteome</keyword>